<organism evidence="2 3">
    <name type="scientific">Alkalibacterium thalassium</name>
    <dbReference type="NCBI Taxonomy" id="426701"/>
    <lineage>
        <taxon>Bacteria</taxon>
        <taxon>Bacillati</taxon>
        <taxon>Bacillota</taxon>
        <taxon>Bacilli</taxon>
        <taxon>Lactobacillales</taxon>
        <taxon>Carnobacteriaceae</taxon>
        <taxon>Alkalibacterium</taxon>
    </lineage>
</organism>
<feature type="transmembrane region" description="Helical" evidence="1">
    <location>
        <begin position="7"/>
        <end position="29"/>
    </location>
</feature>
<protein>
    <submittedName>
        <fullName evidence="2">Uncharacterized protein</fullName>
    </submittedName>
</protein>
<keyword evidence="1" id="KW-0812">Transmembrane</keyword>
<name>A0A1G8YK87_9LACT</name>
<evidence type="ECO:0000313" key="2">
    <source>
        <dbReference type="EMBL" id="SDK03181.1"/>
    </source>
</evidence>
<reference evidence="3" key="1">
    <citation type="submission" date="2016-10" db="EMBL/GenBank/DDBJ databases">
        <authorList>
            <person name="Varghese N."/>
            <person name="Submissions S."/>
        </authorList>
    </citation>
    <scope>NUCLEOTIDE SEQUENCE [LARGE SCALE GENOMIC DNA]</scope>
    <source>
        <strain evidence="3">DSM 19181</strain>
    </source>
</reference>
<accession>A0A1G8YK87</accession>
<keyword evidence="3" id="KW-1185">Reference proteome</keyword>
<evidence type="ECO:0000313" key="3">
    <source>
        <dbReference type="Proteomes" id="UP000199433"/>
    </source>
</evidence>
<dbReference type="RefSeq" id="WP_091265760.1">
    <property type="nucleotide sequence ID" value="NZ_FNFK01000010.1"/>
</dbReference>
<proteinExistence type="predicted"/>
<dbReference type="AlphaFoldDB" id="A0A1G8YK87"/>
<dbReference type="Proteomes" id="UP000199433">
    <property type="component" value="Unassembled WGS sequence"/>
</dbReference>
<keyword evidence="1" id="KW-1133">Transmembrane helix</keyword>
<feature type="transmembrane region" description="Helical" evidence="1">
    <location>
        <begin position="57"/>
        <end position="78"/>
    </location>
</feature>
<evidence type="ECO:0000256" key="1">
    <source>
        <dbReference type="SAM" id="Phobius"/>
    </source>
</evidence>
<gene>
    <name evidence="2" type="ORF">SAMN04488098_101024</name>
</gene>
<dbReference type="EMBL" id="FNFK01000010">
    <property type="protein sequence ID" value="SDK03181.1"/>
    <property type="molecule type" value="Genomic_DNA"/>
</dbReference>
<keyword evidence="1" id="KW-0472">Membrane</keyword>
<sequence>MRNRVNKWLVAGLFISLIMIIIGYFLWAIDVPVDVLAGLTSEEVNQMQQELALNYSAGFFLLNLGFVTFTGTLIALVIRKLLDIFTDR</sequence>
<dbReference type="OrthoDB" id="2200439at2"/>